<feature type="transmembrane region" description="Helical" evidence="1">
    <location>
        <begin position="26"/>
        <end position="47"/>
    </location>
</feature>
<reference evidence="2" key="1">
    <citation type="submission" date="2018-02" db="EMBL/GenBank/DDBJ databases">
        <authorList>
            <person name="Cohen D.B."/>
            <person name="Kent A.D."/>
        </authorList>
    </citation>
    <scope>NUCLEOTIDE SEQUENCE</scope>
</reference>
<evidence type="ECO:0000313" key="2">
    <source>
        <dbReference type="EMBL" id="SPC98133.1"/>
    </source>
</evidence>
<name>A0A2N9GEZ4_FAGSY</name>
<keyword evidence="1" id="KW-0812">Transmembrane</keyword>
<keyword evidence="1" id="KW-0472">Membrane</keyword>
<accession>A0A2N9GEZ4</accession>
<dbReference type="AlphaFoldDB" id="A0A2N9GEZ4"/>
<keyword evidence="1" id="KW-1133">Transmembrane helix</keyword>
<organism evidence="2">
    <name type="scientific">Fagus sylvatica</name>
    <name type="common">Beechnut</name>
    <dbReference type="NCBI Taxonomy" id="28930"/>
    <lineage>
        <taxon>Eukaryota</taxon>
        <taxon>Viridiplantae</taxon>
        <taxon>Streptophyta</taxon>
        <taxon>Embryophyta</taxon>
        <taxon>Tracheophyta</taxon>
        <taxon>Spermatophyta</taxon>
        <taxon>Magnoliopsida</taxon>
        <taxon>eudicotyledons</taxon>
        <taxon>Gunneridae</taxon>
        <taxon>Pentapetalae</taxon>
        <taxon>rosids</taxon>
        <taxon>fabids</taxon>
        <taxon>Fagales</taxon>
        <taxon>Fagaceae</taxon>
        <taxon>Fagus</taxon>
    </lineage>
</organism>
<proteinExistence type="predicted"/>
<gene>
    <name evidence="2" type="ORF">FSB_LOCUS26015</name>
</gene>
<evidence type="ECO:0000256" key="1">
    <source>
        <dbReference type="SAM" id="Phobius"/>
    </source>
</evidence>
<sequence>MGIDGLWLGSGCGCGCRREVSAWARWWLWVVDFVVVVAPVVAVPPVLANRVVDLGFVVDRLAGVAVLAWGGEGGCRGK</sequence>
<dbReference type="EMBL" id="OIVN01001835">
    <property type="protein sequence ID" value="SPC98133.1"/>
    <property type="molecule type" value="Genomic_DNA"/>
</dbReference>
<protein>
    <submittedName>
        <fullName evidence="2">Uncharacterized protein</fullName>
    </submittedName>
</protein>